<feature type="transmembrane region" description="Helical" evidence="7">
    <location>
        <begin position="156"/>
        <end position="177"/>
    </location>
</feature>
<evidence type="ECO:0000256" key="5">
    <source>
        <dbReference type="ARBA" id="ARBA00022989"/>
    </source>
</evidence>
<accession>A0ABU9UAR1</accession>
<evidence type="ECO:0000256" key="7">
    <source>
        <dbReference type="RuleBase" id="RU363032"/>
    </source>
</evidence>
<dbReference type="Proteomes" id="UP001466331">
    <property type="component" value="Unassembled WGS sequence"/>
</dbReference>
<feature type="transmembrane region" description="Helical" evidence="7">
    <location>
        <begin position="27"/>
        <end position="48"/>
    </location>
</feature>
<evidence type="ECO:0000256" key="6">
    <source>
        <dbReference type="ARBA" id="ARBA00023136"/>
    </source>
</evidence>
<keyword evidence="3" id="KW-1003">Cell membrane</keyword>
<comment type="subcellular location">
    <subcellularLocation>
        <location evidence="1 7">Cell membrane</location>
        <topology evidence="1 7">Multi-pass membrane protein</topology>
    </subcellularLocation>
</comment>
<protein>
    <submittedName>
        <fullName evidence="9">Carbohydrate ABC transporter permease</fullName>
    </submittedName>
</protein>
<comment type="caution">
    <text evidence="9">The sequence shown here is derived from an EMBL/GenBank/DDBJ whole genome shotgun (WGS) entry which is preliminary data.</text>
</comment>
<dbReference type="PROSITE" id="PS50928">
    <property type="entry name" value="ABC_TM1"/>
    <property type="match status" value="1"/>
</dbReference>
<dbReference type="SUPFAM" id="SSF161098">
    <property type="entry name" value="MetI-like"/>
    <property type="match status" value="1"/>
</dbReference>
<dbReference type="RefSeq" id="WP_420068997.1">
    <property type="nucleotide sequence ID" value="NZ_JBCHKQ010000001.1"/>
</dbReference>
<evidence type="ECO:0000259" key="8">
    <source>
        <dbReference type="PROSITE" id="PS50928"/>
    </source>
</evidence>
<dbReference type="PANTHER" id="PTHR43744:SF12">
    <property type="entry name" value="ABC TRANSPORTER PERMEASE PROTEIN MG189-RELATED"/>
    <property type="match status" value="1"/>
</dbReference>
<evidence type="ECO:0000313" key="10">
    <source>
        <dbReference type="Proteomes" id="UP001466331"/>
    </source>
</evidence>
<name>A0ABU9UAR1_9SPIR</name>
<reference evidence="9 10" key="1">
    <citation type="submission" date="2024-03" db="EMBL/GenBank/DDBJ databases">
        <title>Ignisphaera cupida sp. nov., a hyperthermophilic hydrolytic archaeon from a hot spring of Kamchatka, and proposal of Ignisphaeraceae fam. nov.</title>
        <authorList>
            <person name="Podosokorskaya O.A."/>
            <person name="Elcheninov A.G."/>
            <person name="Maltseva A.I."/>
            <person name="Zayulina K.S."/>
            <person name="Novikov A."/>
            <person name="Merkel A.Y."/>
        </authorList>
    </citation>
    <scope>NUCLEOTIDE SEQUENCE [LARGE SCALE GENOMIC DNA]</scope>
    <source>
        <strain evidence="9 10">38H-sp</strain>
    </source>
</reference>
<dbReference type="PANTHER" id="PTHR43744">
    <property type="entry name" value="ABC TRANSPORTER PERMEASE PROTEIN MG189-RELATED-RELATED"/>
    <property type="match status" value="1"/>
</dbReference>
<organism evidence="9 10">
    <name type="scientific">Rarispira pelagica</name>
    <dbReference type="NCBI Taxonomy" id="3141764"/>
    <lineage>
        <taxon>Bacteria</taxon>
        <taxon>Pseudomonadati</taxon>
        <taxon>Spirochaetota</taxon>
        <taxon>Spirochaetia</taxon>
        <taxon>Winmispirales</taxon>
        <taxon>Winmispiraceae</taxon>
        <taxon>Rarispira</taxon>
    </lineage>
</organism>
<gene>
    <name evidence="9" type="ORF">WKV44_03235</name>
</gene>
<dbReference type="CDD" id="cd06261">
    <property type="entry name" value="TM_PBP2"/>
    <property type="match status" value="1"/>
</dbReference>
<dbReference type="Pfam" id="PF00528">
    <property type="entry name" value="BPD_transp_1"/>
    <property type="match status" value="1"/>
</dbReference>
<evidence type="ECO:0000256" key="1">
    <source>
        <dbReference type="ARBA" id="ARBA00004651"/>
    </source>
</evidence>
<keyword evidence="4 7" id="KW-0812">Transmembrane</keyword>
<keyword evidence="5 7" id="KW-1133">Transmembrane helix</keyword>
<dbReference type="InterPro" id="IPR000515">
    <property type="entry name" value="MetI-like"/>
</dbReference>
<keyword evidence="10" id="KW-1185">Reference proteome</keyword>
<evidence type="ECO:0000256" key="3">
    <source>
        <dbReference type="ARBA" id="ARBA00022475"/>
    </source>
</evidence>
<keyword evidence="2 7" id="KW-0813">Transport</keyword>
<evidence type="ECO:0000256" key="4">
    <source>
        <dbReference type="ARBA" id="ARBA00022692"/>
    </source>
</evidence>
<feature type="transmembrane region" description="Helical" evidence="7">
    <location>
        <begin position="254"/>
        <end position="278"/>
    </location>
</feature>
<evidence type="ECO:0000256" key="2">
    <source>
        <dbReference type="ARBA" id="ARBA00022448"/>
    </source>
</evidence>
<feature type="transmembrane region" description="Helical" evidence="7">
    <location>
        <begin position="123"/>
        <end position="144"/>
    </location>
</feature>
<dbReference type="Gene3D" id="1.10.3720.10">
    <property type="entry name" value="MetI-like"/>
    <property type="match status" value="1"/>
</dbReference>
<evidence type="ECO:0000313" key="9">
    <source>
        <dbReference type="EMBL" id="MEM5947551.1"/>
    </source>
</evidence>
<keyword evidence="6 7" id="KW-0472">Membrane</keyword>
<comment type="similarity">
    <text evidence="7">Belongs to the binding-protein-dependent transport system permease family.</text>
</comment>
<dbReference type="EMBL" id="JBCHKQ010000001">
    <property type="protein sequence ID" value="MEM5947551.1"/>
    <property type="molecule type" value="Genomic_DNA"/>
</dbReference>
<sequence>MDMTDSAVLASRRNSGGEFSLLKPGRILTYIVLVLLALAFAFPFYYVFVLASWPNDNIFVWPPHLLPGPAFVDNYHALFEQVDFYRNLFNSAAIATLATVTIIFFCTMGGAAFALYELKGKKTLFSLMLLTYMIPGSLSIVPFFKIINVLGWYNTWLPMIIPGMANAFGIFLMTQYIKPAVPIDLMDAARIDGMSEFGILLKIIFPLAKSGISVLGILTFIGSWNTFLFAYIMLPDEKLTTFPVVLAKLFSKTSGGYGALMVGNAIALIPLIIVLLFFSKQIIAGITEGSLKG</sequence>
<proteinExistence type="inferred from homology"/>
<dbReference type="InterPro" id="IPR035906">
    <property type="entry name" value="MetI-like_sf"/>
</dbReference>
<feature type="transmembrane region" description="Helical" evidence="7">
    <location>
        <begin position="92"/>
        <end position="116"/>
    </location>
</feature>
<feature type="transmembrane region" description="Helical" evidence="7">
    <location>
        <begin position="212"/>
        <end position="234"/>
    </location>
</feature>
<feature type="domain" description="ABC transmembrane type-1" evidence="8">
    <location>
        <begin position="88"/>
        <end position="278"/>
    </location>
</feature>